<dbReference type="EMBL" id="SNRX01000035">
    <property type="protein sequence ID" value="KAA6300979.1"/>
    <property type="molecule type" value="Genomic_DNA"/>
</dbReference>
<evidence type="ECO:0000313" key="2">
    <source>
        <dbReference type="Proteomes" id="UP000324575"/>
    </source>
</evidence>
<evidence type="ECO:0000313" key="1">
    <source>
        <dbReference type="EMBL" id="KAA6300979.1"/>
    </source>
</evidence>
<reference evidence="1 2" key="1">
    <citation type="submission" date="2019-03" db="EMBL/GenBank/DDBJ databases">
        <title>Single cell metagenomics reveals metabolic interactions within the superorganism composed of flagellate Streblomastix strix and complex community of Bacteroidetes bacteria on its surface.</title>
        <authorList>
            <person name="Treitli S.C."/>
            <person name="Kolisko M."/>
            <person name="Husnik F."/>
            <person name="Keeling P."/>
            <person name="Hampl V."/>
        </authorList>
    </citation>
    <scope>NUCLEOTIDE SEQUENCE [LARGE SCALE GENOMIC DNA]</scope>
    <source>
        <strain evidence="1">St1</strain>
    </source>
</reference>
<dbReference type="AlphaFoldDB" id="A0A5M8NYN1"/>
<name>A0A5M8NYN1_9BACT</name>
<protein>
    <submittedName>
        <fullName evidence="1">Uncharacterized protein</fullName>
    </submittedName>
</protein>
<comment type="caution">
    <text evidence="1">The sequence shown here is derived from an EMBL/GenBank/DDBJ whole genome shotgun (WGS) entry which is preliminary data.</text>
</comment>
<dbReference type="Proteomes" id="UP000324575">
    <property type="component" value="Unassembled WGS sequence"/>
</dbReference>
<proteinExistence type="predicted"/>
<sequence length="44" mass="5040">MIQITVGLGLAPNLTIDYQRITECSILKNYAIDYQRNTNFFSSI</sequence>
<organism evidence="1 2">
    <name type="scientific">Candidatus Ordinivivax streblomastigis</name>
    <dbReference type="NCBI Taxonomy" id="2540710"/>
    <lineage>
        <taxon>Bacteria</taxon>
        <taxon>Pseudomonadati</taxon>
        <taxon>Bacteroidota</taxon>
        <taxon>Bacteroidia</taxon>
        <taxon>Bacteroidales</taxon>
        <taxon>Candidatus Ordinivivax</taxon>
    </lineage>
</organism>
<gene>
    <name evidence="1" type="ORF">EZS26_002871</name>
</gene>
<accession>A0A5M8NYN1</accession>